<evidence type="ECO:0000256" key="6">
    <source>
        <dbReference type="ARBA" id="ARBA00022825"/>
    </source>
</evidence>
<dbReference type="PANTHER" id="PTHR24264">
    <property type="entry name" value="TRYPSIN-RELATED"/>
    <property type="match status" value="1"/>
</dbReference>
<dbReference type="SMART" id="SM00020">
    <property type="entry name" value="Tryp_SPc"/>
    <property type="match status" value="1"/>
</dbReference>
<dbReference type="Proteomes" id="UP000228934">
    <property type="component" value="Unassembled WGS sequence"/>
</dbReference>
<evidence type="ECO:0000256" key="1">
    <source>
        <dbReference type="ARBA" id="ARBA00004613"/>
    </source>
</evidence>
<evidence type="ECO:0000256" key="7">
    <source>
        <dbReference type="ARBA" id="ARBA00023157"/>
    </source>
</evidence>
<comment type="subcellular location">
    <subcellularLocation>
        <location evidence="1">Secreted</location>
    </subcellularLocation>
</comment>
<dbReference type="CDD" id="cd00190">
    <property type="entry name" value="Tryp_SPc"/>
    <property type="match status" value="1"/>
</dbReference>
<keyword evidence="3 8" id="KW-0645">Protease</keyword>
<reference evidence="12" key="1">
    <citation type="journal article" date="2017" name="Nat. Commun.">
        <title>The North American bullfrog draft genome provides insight into hormonal regulation of long noncoding RNA.</title>
        <authorList>
            <person name="Hammond S.A."/>
            <person name="Warren R.L."/>
            <person name="Vandervalk B.P."/>
            <person name="Kucuk E."/>
            <person name="Khan H."/>
            <person name="Gibb E.A."/>
            <person name="Pandoh P."/>
            <person name="Kirk H."/>
            <person name="Zhao Y."/>
            <person name="Jones M."/>
            <person name="Mungall A.J."/>
            <person name="Coope R."/>
            <person name="Pleasance S."/>
            <person name="Moore R.A."/>
            <person name="Holt R.A."/>
            <person name="Round J.M."/>
            <person name="Ohora S."/>
            <person name="Walle B.V."/>
            <person name="Veldhoen N."/>
            <person name="Helbing C.C."/>
            <person name="Birol I."/>
        </authorList>
    </citation>
    <scope>NUCLEOTIDE SEQUENCE [LARGE SCALE GENOMIC DNA]</scope>
</reference>
<dbReference type="PROSITE" id="PS00135">
    <property type="entry name" value="TRYPSIN_SER"/>
    <property type="match status" value="1"/>
</dbReference>
<dbReference type="InterPro" id="IPR018114">
    <property type="entry name" value="TRYPSIN_HIS"/>
</dbReference>
<dbReference type="GO" id="GO:0006508">
    <property type="term" value="P:proteolysis"/>
    <property type="evidence" value="ECO:0007669"/>
    <property type="project" value="UniProtKB-KW"/>
</dbReference>
<evidence type="ECO:0000256" key="5">
    <source>
        <dbReference type="ARBA" id="ARBA00022801"/>
    </source>
</evidence>
<dbReference type="PROSITE" id="PS00134">
    <property type="entry name" value="TRYPSIN_HIS"/>
    <property type="match status" value="1"/>
</dbReference>
<gene>
    <name evidence="11" type="ORF">AB205_0191170</name>
</gene>
<sequence>MRLWAEILFLIFLQKGSCLEIVGGRKVARYARPYMALISSPEKICGGVLIHPKWVLTAAHCKVDLSTTVTLGSLSQTKPNKDTQKFHVLKWIPNKKFDPSTNDNDIQILELSGEARLDRSVNCMPLPKKIKNIKPGTVCETAGWGKTSYKDKYSSTFLMEVNVPIISNQKCKAMWKKRNLKITKNMLCTLVDKDGKDTCDGDSGGPLICNGDFSGVLSFGDEHCGTPGNASVYTRLTKEYINWIKAEIPCKIECMFN</sequence>
<dbReference type="InterPro" id="IPR001314">
    <property type="entry name" value="Peptidase_S1A"/>
</dbReference>
<dbReference type="PROSITE" id="PS50240">
    <property type="entry name" value="TRYPSIN_DOM"/>
    <property type="match status" value="1"/>
</dbReference>
<dbReference type="AlphaFoldDB" id="A0A2G9QN59"/>
<dbReference type="PRINTS" id="PR00722">
    <property type="entry name" value="CHYMOTRYPSIN"/>
</dbReference>
<name>A0A2G9QN59_AQUCT</name>
<dbReference type="InterPro" id="IPR043504">
    <property type="entry name" value="Peptidase_S1_PA_chymotrypsin"/>
</dbReference>
<dbReference type="Gene3D" id="2.40.10.10">
    <property type="entry name" value="Trypsin-like serine proteases"/>
    <property type="match status" value="2"/>
</dbReference>
<evidence type="ECO:0000259" key="10">
    <source>
        <dbReference type="PROSITE" id="PS50240"/>
    </source>
</evidence>
<keyword evidence="12" id="KW-1185">Reference proteome</keyword>
<keyword evidence="2" id="KW-0964">Secreted</keyword>
<dbReference type="GO" id="GO:0005615">
    <property type="term" value="C:extracellular space"/>
    <property type="evidence" value="ECO:0007669"/>
    <property type="project" value="TreeGrafter"/>
</dbReference>
<feature type="chain" id="PRO_5013621167" evidence="9">
    <location>
        <begin position="19"/>
        <end position="257"/>
    </location>
</feature>
<evidence type="ECO:0000313" key="11">
    <source>
        <dbReference type="EMBL" id="PIO16531.1"/>
    </source>
</evidence>
<dbReference type="InterPro" id="IPR009003">
    <property type="entry name" value="Peptidase_S1_PA"/>
</dbReference>
<feature type="signal peptide" evidence="9">
    <location>
        <begin position="1"/>
        <end position="18"/>
    </location>
</feature>
<keyword evidence="4 9" id="KW-0732">Signal</keyword>
<dbReference type="InterPro" id="IPR050127">
    <property type="entry name" value="Serine_Proteases_S1"/>
</dbReference>
<evidence type="ECO:0000256" key="4">
    <source>
        <dbReference type="ARBA" id="ARBA00022729"/>
    </source>
</evidence>
<keyword evidence="6 8" id="KW-0720">Serine protease</keyword>
<dbReference type="EMBL" id="KV953693">
    <property type="protein sequence ID" value="PIO16531.1"/>
    <property type="molecule type" value="Genomic_DNA"/>
</dbReference>
<keyword evidence="5 8" id="KW-0378">Hydrolase</keyword>
<evidence type="ECO:0000256" key="8">
    <source>
        <dbReference type="RuleBase" id="RU363034"/>
    </source>
</evidence>
<evidence type="ECO:0000256" key="3">
    <source>
        <dbReference type="ARBA" id="ARBA00022670"/>
    </source>
</evidence>
<dbReference type="Pfam" id="PF00089">
    <property type="entry name" value="Trypsin"/>
    <property type="match status" value="1"/>
</dbReference>
<keyword evidence="7" id="KW-1015">Disulfide bond</keyword>
<dbReference type="PANTHER" id="PTHR24264:SF65">
    <property type="entry name" value="SRCR DOMAIN-CONTAINING PROTEIN"/>
    <property type="match status" value="1"/>
</dbReference>
<feature type="domain" description="Peptidase S1" evidence="10">
    <location>
        <begin position="21"/>
        <end position="249"/>
    </location>
</feature>
<evidence type="ECO:0000256" key="9">
    <source>
        <dbReference type="SAM" id="SignalP"/>
    </source>
</evidence>
<protein>
    <submittedName>
        <fullName evidence="11">Granzyme A</fullName>
    </submittedName>
</protein>
<dbReference type="GO" id="GO:0004252">
    <property type="term" value="F:serine-type endopeptidase activity"/>
    <property type="evidence" value="ECO:0007669"/>
    <property type="project" value="InterPro"/>
</dbReference>
<proteinExistence type="predicted"/>
<dbReference type="SUPFAM" id="SSF50494">
    <property type="entry name" value="Trypsin-like serine proteases"/>
    <property type="match status" value="1"/>
</dbReference>
<dbReference type="FunFam" id="2.40.10.10:FF:000120">
    <property type="entry name" value="Putative serine protease"/>
    <property type="match status" value="1"/>
</dbReference>
<organism evidence="11 12">
    <name type="scientific">Aquarana catesbeiana</name>
    <name type="common">American bullfrog</name>
    <name type="synonym">Rana catesbeiana</name>
    <dbReference type="NCBI Taxonomy" id="8400"/>
    <lineage>
        <taxon>Eukaryota</taxon>
        <taxon>Metazoa</taxon>
        <taxon>Chordata</taxon>
        <taxon>Craniata</taxon>
        <taxon>Vertebrata</taxon>
        <taxon>Euteleostomi</taxon>
        <taxon>Amphibia</taxon>
        <taxon>Batrachia</taxon>
        <taxon>Anura</taxon>
        <taxon>Neobatrachia</taxon>
        <taxon>Ranoidea</taxon>
        <taxon>Ranidae</taxon>
        <taxon>Aquarana</taxon>
    </lineage>
</organism>
<dbReference type="OrthoDB" id="6755574at2759"/>
<dbReference type="InterPro" id="IPR033116">
    <property type="entry name" value="TRYPSIN_SER"/>
</dbReference>
<evidence type="ECO:0000256" key="2">
    <source>
        <dbReference type="ARBA" id="ARBA00022525"/>
    </source>
</evidence>
<accession>A0A2G9QN59</accession>
<dbReference type="InterPro" id="IPR001254">
    <property type="entry name" value="Trypsin_dom"/>
</dbReference>
<evidence type="ECO:0000313" key="12">
    <source>
        <dbReference type="Proteomes" id="UP000228934"/>
    </source>
</evidence>